<dbReference type="GO" id="GO:0031505">
    <property type="term" value="P:fungal-type cell wall organization"/>
    <property type="evidence" value="ECO:0007669"/>
    <property type="project" value="TreeGrafter"/>
</dbReference>
<keyword evidence="7" id="KW-0325">Glycoprotein</keyword>
<dbReference type="PROSITE" id="PS51762">
    <property type="entry name" value="GH16_2"/>
    <property type="match status" value="1"/>
</dbReference>
<dbReference type="GO" id="GO:0006078">
    <property type="term" value="P:(1-&gt;6)-beta-D-glucan biosynthetic process"/>
    <property type="evidence" value="ECO:0007669"/>
    <property type="project" value="TreeGrafter"/>
</dbReference>
<evidence type="ECO:0000256" key="1">
    <source>
        <dbReference type="ARBA" id="ARBA00004606"/>
    </source>
</evidence>
<dbReference type="InterPro" id="IPR000757">
    <property type="entry name" value="Beta-glucanase-like"/>
</dbReference>
<keyword evidence="13" id="KW-1185">Reference proteome</keyword>
<organism evidence="12 13">
    <name type="scientific">Malassezia nana</name>
    <dbReference type="NCBI Taxonomy" id="180528"/>
    <lineage>
        <taxon>Eukaryota</taxon>
        <taxon>Fungi</taxon>
        <taxon>Dikarya</taxon>
        <taxon>Basidiomycota</taxon>
        <taxon>Ustilaginomycotina</taxon>
        <taxon>Malasseziomycetes</taxon>
        <taxon>Malasseziales</taxon>
        <taxon>Malasseziaceae</taxon>
        <taxon>Malassezia</taxon>
    </lineage>
</organism>
<evidence type="ECO:0000256" key="6">
    <source>
        <dbReference type="ARBA" id="ARBA00023136"/>
    </source>
</evidence>
<evidence type="ECO:0000256" key="9">
    <source>
        <dbReference type="SAM" id="MobiDB-lite"/>
    </source>
</evidence>
<dbReference type="AlphaFoldDB" id="A0AAF0ERE6"/>
<keyword evidence="3 10" id="KW-0812">Transmembrane</keyword>
<reference evidence="12" key="1">
    <citation type="submission" date="2023-03" db="EMBL/GenBank/DDBJ databases">
        <title>Mating type loci evolution in Malassezia.</title>
        <authorList>
            <person name="Coelho M.A."/>
        </authorList>
    </citation>
    <scope>NUCLEOTIDE SEQUENCE</scope>
    <source>
        <strain evidence="12">CBS 9557</strain>
    </source>
</reference>
<dbReference type="GO" id="GO:0015926">
    <property type="term" value="F:glucosidase activity"/>
    <property type="evidence" value="ECO:0007669"/>
    <property type="project" value="TreeGrafter"/>
</dbReference>
<evidence type="ECO:0000256" key="7">
    <source>
        <dbReference type="ARBA" id="ARBA00023180"/>
    </source>
</evidence>
<feature type="compositionally biased region" description="Polar residues" evidence="9">
    <location>
        <begin position="65"/>
        <end position="79"/>
    </location>
</feature>
<protein>
    <recommendedName>
        <fullName evidence="11">GH16 domain-containing protein</fullName>
    </recommendedName>
</protein>
<feature type="region of interest" description="Disordered" evidence="9">
    <location>
        <begin position="667"/>
        <end position="705"/>
    </location>
</feature>
<dbReference type="SUPFAM" id="SSF49899">
    <property type="entry name" value="Concanavalin A-like lectins/glucanases"/>
    <property type="match status" value="1"/>
</dbReference>
<dbReference type="GO" id="GO:0005789">
    <property type="term" value="C:endoplasmic reticulum membrane"/>
    <property type="evidence" value="ECO:0007669"/>
    <property type="project" value="TreeGrafter"/>
</dbReference>
<keyword evidence="4" id="KW-0735">Signal-anchor</keyword>
<gene>
    <name evidence="12" type="ORF">MNAN1_001826</name>
</gene>
<evidence type="ECO:0000256" key="4">
    <source>
        <dbReference type="ARBA" id="ARBA00022968"/>
    </source>
</evidence>
<dbReference type="InterPro" id="IPR005629">
    <property type="entry name" value="Skn1/Kre6/Sbg1"/>
</dbReference>
<keyword evidence="6 10" id="KW-0472">Membrane</keyword>
<proteinExistence type="inferred from homology"/>
<dbReference type="Gene3D" id="2.60.120.200">
    <property type="match status" value="2"/>
</dbReference>
<evidence type="ECO:0000313" key="13">
    <source>
        <dbReference type="Proteomes" id="UP001213623"/>
    </source>
</evidence>
<name>A0AAF0ERE6_9BASI</name>
<evidence type="ECO:0000256" key="2">
    <source>
        <dbReference type="ARBA" id="ARBA00010962"/>
    </source>
</evidence>
<sequence>MSMGPAPSTYESVPVTPSEHGWAEAASDIHSLNVPPRAQTVSSPVHSRPPSNVPLEAPSAAGHSQIPSTVSPSTTQNGQFPPVDQSKGHDLESEPYGWMEGVREYNVDDDLHDPTKPLKGSFEPMRAILNVGTLVLLCLALLMLFVGYPVLHNYTEKNSKDDRQNLFDNVLGKGTIYPSNFPVVRANSSLSKAFGRDASMLIDPDTPADVYEVESTYSRTSGKKLKLVFSDEFKTDGRSFYPGEDPFWEAVDLHYWATNNYEWYDPAAVYTRDGSLRIRLDQHPEHNLNFRGGMLQSWNKFCFRGGLFQARVQLPGYRTVAGLWPAIWTMGNLGRAGYGATTQGTWPYSYDVCDVGTLKNQTFYNESHPFPNGWPKDTMQLGGATMFNSKHNTRALSFLPGQKLSRCTCKNSDHPGPWNEETQEYVGRSAPEIDMFEAQAGSNGASLSQSCQMAPFNWQYNITHDNTSAAYHIFDWRDGVNVINSYNGEATQQSLSGIHLADQQAVQYSAESLNTDENEDNFALYSMEYQGGPDGYVAWTSGGKPSWELYPQAIIPDSISRVGQRQFPVEPMYIILNLGISKSFGTVEWDKLADGFPFEMAVDWVRVYQDPDHIDVGCDPEDMPTADYINRHIEAYTNANLTIWGGSRDEGGYGASWPLNKLHVKGCDGTPSTEPGDPDYPVPNAPRIPSNSITSVPGAEGDWIW</sequence>
<comment type="subcellular location">
    <subcellularLocation>
        <location evidence="1">Membrane</location>
        <topology evidence="1">Single-pass type II membrane protein</topology>
    </subcellularLocation>
</comment>
<accession>A0AAF0ERE6</accession>
<keyword evidence="5 10" id="KW-1133">Transmembrane helix</keyword>
<dbReference type="EMBL" id="CP119894">
    <property type="protein sequence ID" value="WFD26837.1"/>
    <property type="molecule type" value="Genomic_DNA"/>
</dbReference>
<evidence type="ECO:0000256" key="10">
    <source>
        <dbReference type="SAM" id="Phobius"/>
    </source>
</evidence>
<evidence type="ECO:0000313" key="12">
    <source>
        <dbReference type="EMBL" id="WFD26837.1"/>
    </source>
</evidence>
<dbReference type="Pfam" id="PF03935">
    <property type="entry name" value="SKN1_KRE6_Sbg1"/>
    <property type="match status" value="1"/>
</dbReference>
<evidence type="ECO:0000259" key="11">
    <source>
        <dbReference type="PROSITE" id="PS51762"/>
    </source>
</evidence>
<dbReference type="PANTHER" id="PTHR31361:SF1">
    <property type="entry name" value="BETA-GLUCAN SYNTHESIS-ASSOCIATED PROTEIN KRE6-RELATED"/>
    <property type="match status" value="1"/>
</dbReference>
<feature type="region of interest" description="Disordered" evidence="9">
    <location>
        <begin position="1"/>
        <end position="93"/>
    </location>
</feature>
<feature type="transmembrane region" description="Helical" evidence="10">
    <location>
        <begin position="127"/>
        <end position="151"/>
    </location>
</feature>
<evidence type="ECO:0000256" key="3">
    <source>
        <dbReference type="ARBA" id="ARBA00022692"/>
    </source>
</evidence>
<evidence type="ECO:0000256" key="8">
    <source>
        <dbReference type="ARBA" id="ARBA00023316"/>
    </source>
</evidence>
<dbReference type="InterPro" id="IPR013320">
    <property type="entry name" value="ConA-like_dom_sf"/>
</dbReference>
<dbReference type="PANTHER" id="PTHR31361">
    <property type="entry name" value="BETA-GLUCAN SYNTHESIS-ASSOCIATED PROTEIN KRE6-RELATED"/>
    <property type="match status" value="1"/>
</dbReference>
<dbReference type="Proteomes" id="UP001213623">
    <property type="component" value="Chromosome 3"/>
</dbReference>
<dbReference type="GO" id="GO:0005886">
    <property type="term" value="C:plasma membrane"/>
    <property type="evidence" value="ECO:0007669"/>
    <property type="project" value="TreeGrafter"/>
</dbReference>
<feature type="domain" description="GH16" evidence="11">
    <location>
        <begin position="204"/>
        <end position="613"/>
    </location>
</feature>
<dbReference type="FunFam" id="2.60.120.200:FF:000135">
    <property type="entry name" value="Related to KRE6-glucan synthase subunit"/>
    <property type="match status" value="1"/>
</dbReference>
<evidence type="ECO:0000256" key="5">
    <source>
        <dbReference type="ARBA" id="ARBA00022989"/>
    </source>
</evidence>
<keyword evidence="8" id="KW-0961">Cell wall biogenesis/degradation</keyword>
<comment type="similarity">
    <text evidence="2">Belongs to the SKN1/KRE6 family.</text>
</comment>